<reference evidence="3" key="1">
    <citation type="submission" date="2022-11" db="UniProtKB">
        <authorList>
            <consortium name="WormBaseParasite"/>
        </authorList>
    </citation>
    <scope>IDENTIFICATION</scope>
</reference>
<sequence length="128" mass="14642">MVESDRSNVCMFHLRRVQFQTYVKEKGCQINDAIEPSLEPAILGRSTMILLDKQTKIGRNPELVDVVLHSVVHSNMISRDHSEIIGVTDDKGKYVRYLITDRSLNGTYVNDTRVGFYKLILFLIIEGN</sequence>
<accession>A0A914LH94</accession>
<dbReference type="InterPro" id="IPR000253">
    <property type="entry name" value="FHA_dom"/>
</dbReference>
<dbReference type="PROSITE" id="PS50006">
    <property type="entry name" value="FHA_DOMAIN"/>
    <property type="match status" value="1"/>
</dbReference>
<dbReference type="Pfam" id="PF00498">
    <property type="entry name" value="FHA"/>
    <property type="match status" value="1"/>
</dbReference>
<dbReference type="SUPFAM" id="SSF49879">
    <property type="entry name" value="SMAD/FHA domain"/>
    <property type="match status" value="1"/>
</dbReference>
<keyword evidence="2" id="KW-1185">Reference proteome</keyword>
<name>A0A914LH94_MELIC</name>
<feature type="domain" description="FHA" evidence="1">
    <location>
        <begin position="55"/>
        <end position="114"/>
    </location>
</feature>
<dbReference type="SMART" id="SM00240">
    <property type="entry name" value="FHA"/>
    <property type="match status" value="1"/>
</dbReference>
<dbReference type="AlphaFoldDB" id="A0A914LH94"/>
<dbReference type="Proteomes" id="UP000887563">
    <property type="component" value="Unplaced"/>
</dbReference>
<dbReference type="InterPro" id="IPR008984">
    <property type="entry name" value="SMAD_FHA_dom_sf"/>
</dbReference>
<evidence type="ECO:0000313" key="3">
    <source>
        <dbReference type="WBParaSite" id="Minc3s00513g13572"/>
    </source>
</evidence>
<evidence type="ECO:0000313" key="2">
    <source>
        <dbReference type="Proteomes" id="UP000887563"/>
    </source>
</evidence>
<dbReference type="WBParaSite" id="Minc3s00513g13572">
    <property type="protein sequence ID" value="Minc3s00513g13572"/>
    <property type="gene ID" value="Minc3s00513g13572"/>
</dbReference>
<proteinExistence type="predicted"/>
<evidence type="ECO:0000259" key="1">
    <source>
        <dbReference type="PROSITE" id="PS50006"/>
    </source>
</evidence>
<organism evidence="2 3">
    <name type="scientific">Meloidogyne incognita</name>
    <name type="common">Southern root-knot nematode worm</name>
    <name type="synonym">Oxyuris incognita</name>
    <dbReference type="NCBI Taxonomy" id="6306"/>
    <lineage>
        <taxon>Eukaryota</taxon>
        <taxon>Metazoa</taxon>
        <taxon>Ecdysozoa</taxon>
        <taxon>Nematoda</taxon>
        <taxon>Chromadorea</taxon>
        <taxon>Rhabditida</taxon>
        <taxon>Tylenchina</taxon>
        <taxon>Tylenchomorpha</taxon>
        <taxon>Tylenchoidea</taxon>
        <taxon>Meloidogynidae</taxon>
        <taxon>Meloidogyninae</taxon>
        <taxon>Meloidogyne</taxon>
        <taxon>Meloidogyne incognita group</taxon>
    </lineage>
</organism>
<dbReference type="Gene3D" id="2.60.200.20">
    <property type="match status" value="1"/>
</dbReference>
<protein>
    <submittedName>
        <fullName evidence="3">FHA domain-containing protein</fullName>
    </submittedName>
</protein>